<evidence type="ECO:0000313" key="4">
    <source>
        <dbReference type="EMBL" id="STD44462.1"/>
    </source>
</evidence>
<gene>
    <name evidence="2" type="ORF">DL968_09190</name>
    <name evidence="3" type="ORF">I6H02_08340</name>
    <name evidence="4" type="ORF">NCTC11181_03495</name>
</gene>
<organism evidence="4 5">
    <name type="scientific">Escherichia coli</name>
    <dbReference type="NCBI Taxonomy" id="562"/>
    <lineage>
        <taxon>Bacteria</taxon>
        <taxon>Pseudomonadati</taxon>
        <taxon>Pseudomonadota</taxon>
        <taxon>Gammaproteobacteria</taxon>
        <taxon>Enterobacterales</taxon>
        <taxon>Enterobacteriaceae</taxon>
        <taxon>Escherichia</taxon>
    </lineage>
</organism>
<accession>A0A376FZQ1</accession>
<dbReference type="InterPro" id="IPR044925">
    <property type="entry name" value="His-Me_finger_sf"/>
</dbReference>
<dbReference type="Proteomes" id="UP000254219">
    <property type="component" value="Unassembled WGS sequence"/>
</dbReference>
<keyword evidence="4" id="KW-0540">Nuclease</keyword>
<dbReference type="Proteomes" id="UP000854059">
    <property type="component" value="Unassembled WGS sequence"/>
</dbReference>
<dbReference type="InterPro" id="IPR003615">
    <property type="entry name" value="HNH_nuc"/>
</dbReference>
<reference evidence="2" key="1">
    <citation type="submission" date="2018-05" db="EMBL/GenBank/DDBJ databases">
        <authorList>
            <person name="Ashton P.M."/>
            <person name="Dallman T."/>
            <person name="Nair S."/>
            <person name="De Pinna E."/>
            <person name="Peters T."/>
            <person name="Grant K."/>
        </authorList>
    </citation>
    <scope>NUCLEOTIDE SEQUENCE</scope>
    <source>
        <strain evidence="2">412057</strain>
    </source>
</reference>
<dbReference type="SUPFAM" id="SSF54060">
    <property type="entry name" value="His-Me finger endonucleases"/>
    <property type="match status" value="1"/>
</dbReference>
<dbReference type="Gene3D" id="3.90.75.20">
    <property type="match status" value="1"/>
</dbReference>
<dbReference type="GO" id="GO:0004519">
    <property type="term" value="F:endonuclease activity"/>
    <property type="evidence" value="ECO:0007669"/>
    <property type="project" value="UniProtKB-KW"/>
</dbReference>
<dbReference type="Pfam" id="PF13392">
    <property type="entry name" value="HNH_3"/>
    <property type="match status" value="1"/>
</dbReference>
<dbReference type="EMBL" id="AAVTXU010000027">
    <property type="protein sequence ID" value="EGE1987813.1"/>
    <property type="molecule type" value="Genomic_DNA"/>
</dbReference>
<dbReference type="EMBL" id="UFYN01000002">
    <property type="protein sequence ID" value="STD44462.1"/>
    <property type="molecule type" value="Genomic_DNA"/>
</dbReference>
<feature type="domain" description="HNH nuclease" evidence="1">
    <location>
        <begin position="59"/>
        <end position="107"/>
    </location>
</feature>
<keyword evidence="4" id="KW-0255">Endonuclease</keyword>
<dbReference type="CDD" id="cd00085">
    <property type="entry name" value="HNHc"/>
    <property type="match status" value="1"/>
</dbReference>
<dbReference type="Proteomes" id="UP000594864">
    <property type="component" value="Chromosome"/>
</dbReference>
<reference evidence="3 6" key="3">
    <citation type="submission" date="2020-12" db="EMBL/GenBank/DDBJ databases">
        <title>FDA dAtabase for Regulatory Grade micrObial Sequences (FDA-ARGOS): Supporting development and validation of Infectious Disease Dx tests.</title>
        <authorList>
            <person name="Sproer C."/>
            <person name="Gronow S."/>
            <person name="Severitt S."/>
            <person name="Schroder I."/>
            <person name="Tallon L."/>
            <person name="Sadzewicz L."/>
            <person name="Zhao X."/>
            <person name="Boylan J."/>
            <person name="Ott S."/>
            <person name="Bowen H."/>
            <person name="Vavikolanu K."/>
            <person name="Mehta A."/>
            <person name="Aluvathingal J."/>
            <person name="Nadendla S."/>
            <person name="Lowell S."/>
            <person name="Myers T."/>
            <person name="Yan Y."/>
            <person name="Sichtig H."/>
        </authorList>
    </citation>
    <scope>NUCLEOTIDE SEQUENCE [LARGE SCALE GENOMIC DNA]</scope>
    <source>
        <strain evidence="3 6">FDAARGOS_945</strain>
    </source>
</reference>
<name>A0A376FZQ1_ECOLX</name>
<evidence type="ECO:0000313" key="6">
    <source>
        <dbReference type="Proteomes" id="UP000594864"/>
    </source>
</evidence>
<proteinExistence type="predicted"/>
<protein>
    <submittedName>
        <fullName evidence="2 4">Endonuclease</fullName>
    </submittedName>
</protein>
<dbReference type="SMART" id="SM00507">
    <property type="entry name" value="HNHc"/>
    <property type="match status" value="1"/>
</dbReference>
<dbReference type="InterPro" id="IPR016177">
    <property type="entry name" value="DNA-bd_dom_sf"/>
</dbReference>
<dbReference type="GO" id="GO:0003677">
    <property type="term" value="F:DNA binding"/>
    <property type="evidence" value="ECO:0007669"/>
    <property type="project" value="InterPro"/>
</dbReference>
<dbReference type="RefSeq" id="WP_000371920.1">
    <property type="nucleotide sequence ID" value="NZ_CABVWA010000031.1"/>
</dbReference>
<evidence type="ECO:0000259" key="1">
    <source>
        <dbReference type="SMART" id="SM00507"/>
    </source>
</evidence>
<evidence type="ECO:0000313" key="2">
    <source>
        <dbReference type="EMBL" id="EGE1987813.1"/>
    </source>
</evidence>
<keyword evidence="4" id="KW-0378">Hydrolase</keyword>
<sequence>MDQEYLNECFRYHNGVLIWKYRPLTHFKTRRDYLSWNAKYADKQAGHIRPDGYYHVSVNGRKMLLHRIVWVMHNGSIPSGLEVDHIDKNRSNYTLSNLRLVTSTENNINQSLRSDNKSGAVGVCRHRNKWRAYIKLHGKEKHLGLFNSVAEAVIARKAAEKESIEFIGVLK</sequence>
<dbReference type="AlphaFoldDB" id="A0A376FZQ1"/>
<dbReference type="EMBL" id="CP065611">
    <property type="protein sequence ID" value="QPR06375.1"/>
    <property type="molecule type" value="Genomic_DNA"/>
</dbReference>
<evidence type="ECO:0000313" key="3">
    <source>
        <dbReference type="EMBL" id="QPR06375.1"/>
    </source>
</evidence>
<reference evidence="4 5" key="2">
    <citation type="submission" date="2018-06" db="EMBL/GenBank/DDBJ databases">
        <authorList>
            <consortium name="Pathogen Informatics"/>
            <person name="Doyle S."/>
        </authorList>
    </citation>
    <scope>NUCLEOTIDE SEQUENCE [LARGE SCALE GENOMIC DNA]</scope>
    <source>
        <strain evidence="4 5">NCTC11181</strain>
    </source>
</reference>
<dbReference type="SUPFAM" id="SSF54171">
    <property type="entry name" value="DNA-binding domain"/>
    <property type="match status" value="1"/>
</dbReference>
<evidence type="ECO:0000313" key="5">
    <source>
        <dbReference type="Proteomes" id="UP000254219"/>
    </source>
</evidence>